<dbReference type="GeneID" id="92082854"/>
<evidence type="ECO:0000313" key="3">
    <source>
        <dbReference type="Proteomes" id="UP001391051"/>
    </source>
</evidence>
<accession>A0ABR1PWA9</accession>
<keyword evidence="3" id="KW-1185">Reference proteome</keyword>
<feature type="region of interest" description="Disordered" evidence="1">
    <location>
        <begin position="48"/>
        <end position="133"/>
    </location>
</feature>
<comment type="caution">
    <text evidence="2">The sequence shown here is derived from an EMBL/GenBank/DDBJ whole genome shotgun (WGS) entry which is preliminary data.</text>
</comment>
<dbReference type="EMBL" id="JAQQWE010000009">
    <property type="protein sequence ID" value="KAK7941183.1"/>
    <property type="molecule type" value="Genomic_DNA"/>
</dbReference>
<dbReference type="RefSeq" id="XP_066693935.1">
    <property type="nucleotide sequence ID" value="XM_066849792.1"/>
</dbReference>
<protein>
    <submittedName>
        <fullName evidence="2">Uncharacterized protein</fullName>
    </submittedName>
</protein>
<gene>
    <name evidence="2" type="ORF">PG986_013570</name>
</gene>
<reference evidence="2 3" key="1">
    <citation type="submission" date="2023-01" db="EMBL/GenBank/DDBJ databases">
        <title>Analysis of 21 Apiospora genomes using comparative genomics revels a genus with tremendous synthesis potential of carbohydrate active enzymes and secondary metabolites.</title>
        <authorList>
            <person name="Sorensen T."/>
        </authorList>
    </citation>
    <scope>NUCLEOTIDE SEQUENCE [LARGE SCALE GENOMIC DNA]</scope>
    <source>
        <strain evidence="2 3">CBS 24483</strain>
    </source>
</reference>
<name>A0ABR1PWA9_9PEZI</name>
<evidence type="ECO:0000256" key="1">
    <source>
        <dbReference type="SAM" id="MobiDB-lite"/>
    </source>
</evidence>
<proteinExistence type="predicted"/>
<feature type="compositionally biased region" description="Low complexity" evidence="1">
    <location>
        <begin position="48"/>
        <end position="64"/>
    </location>
</feature>
<evidence type="ECO:0000313" key="2">
    <source>
        <dbReference type="EMBL" id="KAK7941183.1"/>
    </source>
</evidence>
<sequence>MSYIGDALTYITGLLASPFVATPSATAAPYQPAEEGTSYFPKTAYSSRRSSISSNSTQTSAVSAESSPLLQPPALTRSYTGTNPLPPLARDFPAPKEDLDIATQLARTPPRRSLHDSLRRAATTEPRRARVDSPEIKARKLAAAKQDMLALAGRH</sequence>
<dbReference type="Proteomes" id="UP001391051">
    <property type="component" value="Unassembled WGS sequence"/>
</dbReference>
<organism evidence="2 3">
    <name type="scientific">Apiospora aurea</name>
    <dbReference type="NCBI Taxonomy" id="335848"/>
    <lineage>
        <taxon>Eukaryota</taxon>
        <taxon>Fungi</taxon>
        <taxon>Dikarya</taxon>
        <taxon>Ascomycota</taxon>
        <taxon>Pezizomycotina</taxon>
        <taxon>Sordariomycetes</taxon>
        <taxon>Xylariomycetidae</taxon>
        <taxon>Amphisphaeriales</taxon>
        <taxon>Apiosporaceae</taxon>
        <taxon>Apiospora</taxon>
    </lineage>
</organism>